<gene>
    <name evidence="4" type="ORF">H5P34_08145</name>
</gene>
<reference evidence="4" key="2">
    <citation type="journal article" date="2022" name="BMC Genomics">
        <title>Comparative genome analysis of mycobacteria focusing on tRNA and non-coding RNA.</title>
        <authorList>
            <person name="Behra P.R.K."/>
            <person name="Pettersson B.M.F."/>
            <person name="Ramesh M."/>
            <person name="Das S."/>
            <person name="Dasgupta S."/>
            <person name="Kirsebom L.A."/>
        </authorList>
    </citation>
    <scope>NUCLEOTIDE SEQUENCE</scope>
    <source>
        <strain evidence="4">DSM 44242</strain>
    </source>
</reference>
<dbReference type="GO" id="GO:0003700">
    <property type="term" value="F:DNA-binding transcription factor activity"/>
    <property type="evidence" value="ECO:0007669"/>
    <property type="project" value="TreeGrafter"/>
</dbReference>
<dbReference type="PRINTS" id="PR00455">
    <property type="entry name" value="HTHTETR"/>
</dbReference>
<reference evidence="4" key="1">
    <citation type="submission" date="2020-07" db="EMBL/GenBank/DDBJ databases">
        <authorList>
            <person name="Pettersson B.M.F."/>
            <person name="Behra P.R.K."/>
            <person name="Ramesh M."/>
            <person name="Das S."/>
            <person name="Dasgupta S."/>
            <person name="Kirsebom L.A."/>
        </authorList>
    </citation>
    <scope>NUCLEOTIDE SEQUENCE</scope>
    <source>
        <strain evidence="4">DSM 44242</strain>
    </source>
</reference>
<organism evidence="4 5">
    <name type="scientific">Mycolicibacterium porcinum</name>
    <dbReference type="NCBI Taxonomy" id="39693"/>
    <lineage>
        <taxon>Bacteria</taxon>
        <taxon>Bacillati</taxon>
        <taxon>Actinomycetota</taxon>
        <taxon>Actinomycetes</taxon>
        <taxon>Mycobacteriales</taxon>
        <taxon>Mycobacteriaceae</taxon>
        <taxon>Mycolicibacterium</taxon>
    </lineage>
</organism>
<dbReference type="PANTHER" id="PTHR30055:SF226">
    <property type="entry name" value="HTH-TYPE TRANSCRIPTIONAL REGULATOR PKSA"/>
    <property type="match status" value="1"/>
</dbReference>
<evidence type="ECO:0000313" key="4">
    <source>
        <dbReference type="EMBL" id="MCV7388014.1"/>
    </source>
</evidence>
<dbReference type="InterPro" id="IPR001647">
    <property type="entry name" value="HTH_TetR"/>
</dbReference>
<evidence type="ECO:0000256" key="1">
    <source>
        <dbReference type="ARBA" id="ARBA00023125"/>
    </source>
</evidence>
<dbReference type="Proteomes" id="UP001141659">
    <property type="component" value="Unassembled WGS sequence"/>
</dbReference>
<protein>
    <submittedName>
        <fullName evidence="4">TetR/AcrR family transcriptional regulator</fullName>
    </submittedName>
</protein>
<evidence type="ECO:0000259" key="3">
    <source>
        <dbReference type="PROSITE" id="PS50977"/>
    </source>
</evidence>
<feature type="domain" description="HTH tetR-type" evidence="3">
    <location>
        <begin position="21"/>
        <end position="81"/>
    </location>
</feature>
<dbReference type="InterPro" id="IPR050109">
    <property type="entry name" value="HTH-type_TetR-like_transc_reg"/>
</dbReference>
<keyword evidence="1 2" id="KW-0238">DNA-binding</keyword>
<dbReference type="InterPro" id="IPR009057">
    <property type="entry name" value="Homeodomain-like_sf"/>
</dbReference>
<feature type="DNA-binding region" description="H-T-H motif" evidence="2">
    <location>
        <begin position="44"/>
        <end position="63"/>
    </location>
</feature>
<dbReference type="RefSeq" id="WP_036446960.1">
    <property type="nucleotide sequence ID" value="NZ_JACKVC010000010.1"/>
</dbReference>
<comment type="caution">
    <text evidence="4">The sequence shown here is derived from an EMBL/GenBank/DDBJ whole genome shotgun (WGS) entry which is preliminary data.</text>
</comment>
<accession>A0AAW5SZJ0</accession>
<dbReference type="Gene3D" id="1.10.357.10">
    <property type="entry name" value="Tetracycline Repressor, domain 2"/>
    <property type="match status" value="1"/>
</dbReference>
<dbReference type="EMBL" id="JACKVC010000010">
    <property type="protein sequence ID" value="MCV7388014.1"/>
    <property type="molecule type" value="Genomic_DNA"/>
</dbReference>
<dbReference type="Pfam" id="PF00440">
    <property type="entry name" value="TetR_N"/>
    <property type="match status" value="1"/>
</dbReference>
<proteinExistence type="predicted"/>
<dbReference type="GO" id="GO:0000976">
    <property type="term" value="F:transcription cis-regulatory region binding"/>
    <property type="evidence" value="ECO:0007669"/>
    <property type="project" value="TreeGrafter"/>
</dbReference>
<dbReference type="PANTHER" id="PTHR30055">
    <property type="entry name" value="HTH-TYPE TRANSCRIPTIONAL REGULATOR RUTR"/>
    <property type="match status" value="1"/>
</dbReference>
<name>A0AAW5SZJ0_9MYCO</name>
<evidence type="ECO:0000256" key="2">
    <source>
        <dbReference type="PROSITE-ProRule" id="PRU00335"/>
    </source>
</evidence>
<sequence length="207" mass="22201">MTEVAGKGVGPWGTDMPQDQGQARARLLAAAETCYTKRGVARTTIVDIAREAGVHRSTVYAYFQNKDEVLAACFVQATRSVLDAAEPCFHTGEPFLEQLIRATVVGLATARESSAVMLLLGDDQVGRTYRAAEASEAWRGNLMEFLGDRIAVAVTTGEVRDDVAVETMARWVTRLAFSLVQEPCSAEDGGDEALLCAFLPGALAARS</sequence>
<dbReference type="AlphaFoldDB" id="A0AAW5SZJ0"/>
<evidence type="ECO:0000313" key="5">
    <source>
        <dbReference type="Proteomes" id="UP001141659"/>
    </source>
</evidence>
<dbReference type="SUPFAM" id="SSF46689">
    <property type="entry name" value="Homeodomain-like"/>
    <property type="match status" value="1"/>
</dbReference>
<dbReference type="PROSITE" id="PS50977">
    <property type="entry name" value="HTH_TETR_2"/>
    <property type="match status" value="1"/>
</dbReference>